<evidence type="ECO:0000313" key="2">
    <source>
        <dbReference type="EMBL" id="SMX46385.1"/>
    </source>
</evidence>
<dbReference type="AlphaFoldDB" id="A0A238KUC6"/>
<keyword evidence="3" id="KW-1185">Reference proteome</keyword>
<proteinExistence type="predicted"/>
<feature type="chain" id="PRO_5012828023" evidence="1">
    <location>
        <begin position="22"/>
        <end position="103"/>
    </location>
</feature>
<evidence type="ECO:0000313" key="3">
    <source>
        <dbReference type="Proteomes" id="UP000220836"/>
    </source>
</evidence>
<reference evidence="2 3" key="1">
    <citation type="submission" date="2017-05" db="EMBL/GenBank/DDBJ databases">
        <authorList>
            <person name="Song R."/>
            <person name="Chenine A.L."/>
            <person name="Ruprecht R.M."/>
        </authorList>
    </citation>
    <scope>NUCLEOTIDE SEQUENCE [LARGE SCALE GENOMIC DNA]</scope>
    <source>
        <strain evidence="2 3">CECT 8663</strain>
    </source>
</reference>
<protein>
    <submittedName>
        <fullName evidence="2">Uncharacterized protein</fullName>
    </submittedName>
</protein>
<feature type="signal peptide" evidence="1">
    <location>
        <begin position="1"/>
        <end position="21"/>
    </location>
</feature>
<accession>A0A238KUC6</accession>
<gene>
    <name evidence="2" type="ORF">PEV8663_03260</name>
</gene>
<evidence type="ECO:0000256" key="1">
    <source>
        <dbReference type="SAM" id="SignalP"/>
    </source>
</evidence>
<dbReference type="EMBL" id="FXYH01000013">
    <property type="protein sequence ID" value="SMX46385.1"/>
    <property type="molecule type" value="Genomic_DNA"/>
</dbReference>
<keyword evidence="1" id="KW-0732">Signal</keyword>
<dbReference type="RefSeq" id="WP_097805735.1">
    <property type="nucleotide sequence ID" value="NZ_FXYH01000013.1"/>
</dbReference>
<dbReference type="OrthoDB" id="7875688at2"/>
<dbReference type="Proteomes" id="UP000220836">
    <property type="component" value="Unassembled WGS sequence"/>
</dbReference>
<sequence>MKSQIFNIFLAILVCGSIVFAAHSIPPLTQPTAPSVAKHVNSRAANFNAVDFCASALSGVDCGCFSQKAAEILSTENDRVMGFAYANPIDLAISQGQESCSGT</sequence>
<name>A0A238KUC6_9RHOB</name>
<organism evidence="2 3">
    <name type="scientific">Pelagimonas varians</name>
    <dbReference type="NCBI Taxonomy" id="696760"/>
    <lineage>
        <taxon>Bacteria</taxon>
        <taxon>Pseudomonadati</taxon>
        <taxon>Pseudomonadota</taxon>
        <taxon>Alphaproteobacteria</taxon>
        <taxon>Rhodobacterales</taxon>
        <taxon>Roseobacteraceae</taxon>
        <taxon>Pelagimonas</taxon>
    </lineage>
</organism>